<dbReference type="InterPro" id="IPR008136">
    <property type="entry name" value="CinA_C"/>
</dbReference>
<dbReference type="Proteomes" id="UP001430804">
    <property type="component" value="Unassembled WGS sequence"/>
</dbReference>
<keyword evidence="3" id="KW-1185">Reference proteome</keyword>
<reference evidence="2" key="1">
    <citation type="submission" date="2021-07" db="EMBL/GenBank/DDBJ databases">
        <title>Pseudohoeflea marina sp. nov. a polyhydroxyalcanoate-producing bacterium.</title>
        <authorList>
            <person name="Zheng W."/>
            <person name="Yu S."/>
            <person name="Huang Y."/>
        </authorList>
    </citation>
    <scope>NUCLEOTIDE SEQUENCE</scope>
    <source>
        <strain evidence="2">DP4N28-3</strain>
    </source>
</reference>
<feature type="domain" description="CinA C-terminal" evidence="1">
    <location>
        <begin position="17"/>
        <end position="171"/>
    </location>
</feature>
<accession>A0ABS6WTR8</accession>
<gene>
    <name evidence="2" type="ORF">KY465_14345</name>
</gene>
<organism evidence="2 3">
    <name type="scientific">Pseudohoeflea coraliihabitans</name>
    <dbReference type="NCBI Taxonomy" id="2860393"/>
    <lineage>
        <taxon>Bacteria</taxon>
        <taxon>Pseudomonadati</taxon>
        <taxon>Pseudomonadota</taxon>
        <taxon>Alphaproteobacteria</taxon>
        <taxon>Hyphomicrobiales</taxon>
        <taxon>Rhizobiaceae</taxon>
        <taxon>Pseudohoeflea</taxon>
    </lineage>
</organism>
<dbReference type="RefSeq" id="WP_219202473.1">
    <property type="nucleotide sequence ID" value="NZ_JAHWQX010000003.1"/>
</dbReference>
<dbReference type="NCBIfam" id="TIGR00199">
    <property type="entry name" value="PncC_domain"/>
    <property type="match status" value="1"/>
</dbReference>
<comment type="caution">
    <text evidence="2">The sequence shown here is derived from an EMBL/GenBank/DDBJ whole genome shotgun (WGS) entry which is preliminary data.</text>
</comment>
<sequence>MKLSPETTSILDDCRSAAEALVEEFTAAGVFATTAESCTGGMISGMITSIPGASSMFNCGYVTYSNAAKSTMLGVKPATLERYGAVSPQTAREMAAGALAAAQADFAVAATGIAGPNGGSAEKPVGLVYLGIARAGSTPTAMKLQWPEDWSRDLNTFASVHAALEALREALREPSSG</sequence>
<evidence type="ECO:0000313" key="2">
    <source>
        <dbReference type="EMBL" id="MBW3098460.1"/>
    </source>
</evidence>
<evidence type="ECO:0000259" key="1">
    <source>
        <dbReference type="Pfam" id="PF02464"/>
    </source>
</evidence>
<dbReference type="EMBL" id="JAHWQX010000003">
    <property type="protein sequence ID" value="MBW3098460.1"/>
    <property type="molecule type" value="Genomic_DNA"/>
</dbReference>
<protein>
    <submittedName>
        <fullName evidence="2">CinA family protein</fullName>
    </submittedName>
</protein>
<evidence type="ECO:0000313" key="3">
    <source>
        <dbReference type="Proteomes" id="UP001430804"/>
    </source>
</evidence>
<proteinExistence type="predicted"/>
<dbReference type="Pfam" id="PF02464">
    <property type="entry name" value="CinA"/>
    <property type="match status" value="1"/>
</dbReference>
<name>A0ABS6WTR8_9HYPH</name>